<dbReference type="GO" id="GO:0003700">
    <property type="term" value="F:DNA-binding transcription factor activity"/>
    <property type="evidence" value="ECO:0007669"/>
    <property type="project" value="InterPro"/>
</dbReference>
<name>A0A0A2TX93_9BACI</name>
<dbReference type="InterPro" id="IPR036388">
    <property type="entry name" value="WH-like_DNA-bd_sf"/>
</dbReference>
<dbReference type="AlphaFoldDB" id="A0A0A2TX93"/>
<dbReference type="Pfam" id="PF01047">
    <property type="entry name" value="MarR"/>
    <property type="match status" value="1"/>
</dbReference>
<dbReference type="eggNOG" id="COG1846">
    <property type="taxonomic scope" value="Bacteria"/>
</dbReference>
<dbReference type="STRING" id="1385514.N782_21055"/>
<dbReference type="SMART" id="SM00347">
    <property type="entry name" value="HTH_MARR"/>
    <property type="match status" value="1"/>
</dbReference>
<feature type="domain" description="HTH marR-type" evidence="2">
    <location>
        <begin position="11"/>
        <end position="143"/>
    </location>
</feature>
<dbReference type="InterPro" id="IPR036390">
    <property type="entry name" value="WH_DNA-bd_sf"/>
</dbReference>
<keyword evidence="4" id="KW-1185">Reference proteome</keyword>
<proteinExistence type="predicted"/>
<evidence type="ECO:0000313" key="4">
    <source>
        <dbReference type="Proteomes" id="UP000030147"/>
    </source>
</evidence>
<dbReference type="InterPro" id="IPR000835">
    <property type="entry name" value="HTH_MarR-typ"/>
</dbReference>
<comment type="caution">
    <text evidence="3">The sequence shown here is derived from an EMBL/GenBank/DDBJ whole genome shotgun (WGS) entry which is preliminary data.</text>
</comment>
<sequence>MNQSTITEEKIADIEKKLRHISGIIKQKGREILNHYPITPPQFVALQWLSESGDMTIGELSNQIHLACSTTTDLVDRMEKNALVERVRDPKDRRVVRIHLLEKGESIIHEVIEKRQAYLEDVLRSFSDDQIDVFRGLLNTMHDEMTVIQQENQTNNENS</sequence>
<evidence type="ECO:0000313" key="3">
    <source>
        <dbReference type="EMBL" id="KGP73855.1"/>
    </source>
</evidence>
<dbReference type="GO" id="GO:0006950">
    <property type="term" value="P:response to stress"/>
    <property type="evidence" value="ECO:0007669"/>
    <property type="project" value="TreeGrafter"/>
</dbReference>
<reference evidence="3 4" key="1">
    <citation type="journal article" date="2015" name="Stand. Genomic Sci.">
        <title>High quality draft genome sequence of the moderately halophilic bacterium Pontibacillus yanchengensis Y32(T) and comparison among Pontibacillus genomes.</title>
        <authorList>
            <person name="Huang J."/>
            <person name="Qiao Z.X."/>
            <person name="Tang J.W."/>
            <person name="Wang G."/>
        </authorList>
    </citation>
    <scope>NUCLEOTIDE SEQUENCE [LARGE SCALE GENOMIC DNA]</scope>
    <source>
        <strain evidence="3 4">Y32</strain>
    </source>
</reference>
<gene>
    <name evidence="3" type="ORF">N782_21055</name>
</gene>
<accession>A0A0A2TX93</accession>
<dbReference type="SUPFAM" id="SSF46785">
    <property type="entry name" value="Winged helix' DNA-binding domain"/>
    <property type="match status" value="1"/>
</dbReference>
<protein>
    <submittedName>
        <fullName evidence="3">MarR family transcriptional regulator</fullName>
    </submittedName>
</protein>
<dbReference type="InterPro" id="IPR039422">
    <property type="entry name" value="MarR/SlyA-like"/>
</dbReference>
<dbReference type="PANTHER" id="PTHR33164:SF99">
    <property type="entry name" value="MARR FAMILY REGULATORY PROTEIN"/>
    <property type="match status" value="1"/>
</dbReference>
<dbReference type="Gene3D" id="1.10.10.10">
    <property type="entry name" value="Winged helix-like DNA-binding domain superfamily/Winged helix DNA-binding domain"/>
    <property type="match status" value="1"/>
</dbReference>
<organism evidence="3 4">
    <name type="scientific">Pontibacillus yanchengensis Y32</name>
    <dbReference type="NCBI Taxonomy" id="1385514"/>
    <lineage>
        <taxon>Bacteria</taxon>
        <taxon>Bacillati</taxon>
        <taxon>Bacillota</taxon>
        <taxon>Bacilli</taxon>
        <taxon>Bacillales</taxon>
        <taxon>Bacillaceae</taxon>
        <taxon>Pontibacillus</taxon>
    </lineage>
</organism>
<dbReference type="Proteomes" id="UP000030147">
    <property type="component" value="Unassembled WGS sequence"/>
</dbReference>
<dbReference type="PRINTS" id="PR00598">
    <property type="entry name" value="HTHMARR"/>
</dbReference>
<dbReference type="GO" id="GO:0003677">
    <property type="term" value="F:DNA binding"/>
    <property type="evidence" value="ECO:0007669"/>
    <property type="project" value="UniProtKB-KW"/>
</dbReference>
<evidence type="ECO:0000259" key="2">
    <source>
        <dbReference type="PROSITE" id="PS50995"/>
    </source>
</evidence>
<dbReference type="EMBL" id="AVBF01000007">
    <property type="protein sequence ID" value="KGP73855.1"/>
    <property type="molecule type" value="Genomic_DNA"/>
</dbReference>
<dbReference type="RefSeq" id="WP_036816536.1">
    <property type="nucleotide sequence ID" value="NZ_AVBF01000007.1"/>
</dbReference>
<evidence type="ECO:0000256" key="1">
    <source>
        <dbReference type="ARBA" id="ARBA00023125"/>
    </source>
</evidence>
<keyword evidence="1" id="KW-0238">DNA-binding</keyword>
<dbReference type="PANTHER" id="PTHR33164">
    <property type="entry name" value="TRANSCRIPTIONAL REGULATOR, MARR FAMILY"/>
    <property type="match status" value="1"/>
</dbReference>
<dbReference type="PROSITE" id="PS50995">
    <property type="entry name" value="HTH_MARR_2"/>
    <property type="match status" value="1"/>
</dbReference>